<reference evidence="2" key="1">
    <citation type="submission" date="2023-02" db="EMBL/GenBank/DDBJ databases">
        <title>Polaribacter ponticola sp. nov., isolated from seawater.</title>
        <authorList>
            <person name="Baek J.H."/>
            <person name="Kim J.M."/>
            <person name="Choi D.G."/>
            <person name="Jeon C.O."/>
        </authorList>
    </citation>
    <scope>NUCLEOTIDE SEQUENCE</scope>
    <source>
        <strain evidence="2">MSW5</strain>
    </source>
</reference>
<name>A0ABT5SCT1_9FLAO</name>
<gene>
    <name evidence="2" type="ORF">N5A56_016595</name>
</gene>
<evidence type="ECO:0000313" key="2">
    <source>
        <dbReference type="EMBL" id="MDD7915938.1"/>
    </source>
</evidence>
<accession>A0ABT5SCT1</accession>
<organism evidence="2 3">
    <name type="scientific">Polaribacter ponticola</name>
    <dbReference type="NCBI Taxonomy" id="2978475"/>
    <lineage>
        <taxon>Bacteria</taxon>
        <taxon>Pseudomonadati</taxon>
        <taxon>Bacteroidota</taxon>
        <taxon>Flavobacteriia</taxon>
        <taxon>Flavobacteriales</taxon>
        <taxon>Flavobacteriaceae</taxon>
    </lineage>
</organism>
<sequence length="310" mass="36322">MKIKLLFILLVFASLKLASQSNKTRIYLDKDNNLIPMIEYVQKCNSYLYKCSKKENDSLLINTAFLQFKFGKLSLKENSQLRKYLAKKMNNKNLLKAAIIINHKKELLGFHKIPVNDTLTHGRFPKTEKEFNLRNLNIDNYKKKCSTLMSSNNAITLNTYIKNSGYTFKNKSYNWYKVNMLTSIFKNKSGVLILKPDGEYFLNQGFMLNDYAKTLLSNYDWNTFTNHYKNALASNVKHRTSFFKFDKYKGSSVVFIDEKSFKNRGNLTEFKKSIRSQGNRNLVIRDRSEMKAYRNEMVAKISGYCYSKSY</sequence>
<evidence type="ECO:0000313" key="3">
    <source>
        <dbReference type="Proteomes" id="UP001151478"/>
    </source>
</evidence>
<evidence type="ECO:0000256" key="1">
    <source>
        <dbReference type="SAM" id="SignalP"/>
    </source>
</evidence>
<feature type="signal peptide" evidence="1">
    <location>
        <begin position="1"/>
        <end position="18"/>
    </location>
</feature>
<dbReference type="RefSeq" id="WP_265724414.1">
    <property type="nucleotide sequence ID" value="NZ_JAOSLC020000004.1"/>
</dbReference>
<dbReference type="EMBL" id="JAOSLC020000004">
    <property type="protein sequence ID" value="MDD7915938.1"/>
    <property type="molecule type" value="Genomic_DNA"/>
</dbReference>
<protein>
    <submittedName>
        <fullName evidence="2">Uncharacterized protein</fullName>
    </submittedName>
</protein>
<feature type="chain" id="PRO_5046664875" evidence="1">
    <location>
        <begin position="19"/>
        <end position="310"/>
    </location>
</feature>
<proteinExistence type="predicted"/>
<dbReference type="Proteomes" id="UP001151478">
    <property type="component" value="Unassembled WGS sequence"/>
</dbReference>
<comment type="caution">
    <text evidence="2">The sequence shown here is derived from an EMBL/GenBank/DDBJ whole genome shotgun (WGS) entry which is preliminary data.</text>
</comment>
<keyword evidence="3" id="KW-1185">Reference proteome</keyword>
<keyword evidence="1" id="KW-0732">Signal</keyword>